<dbReference type="InterPro" id="IPR002173">
    <property type="entry name" value="Carboh/pur_kinase_PfkB_CS"/>
</dbReference>
<dbReference type="GO" id="GO:0019698">
    <property type="term" value="P:D-galacturonate catabolic process"/>
    <property type="evidence" value="ECO:0007669"/>
    <property type="project" value="TreeGrafter"/>
</dbReference>
<name>A0A0P1ELA0_9RHOB</name>
<gene>
    <name evidence="5" type="primary">kdgK_2</name>
    <name evidence="5" type="ORF">RUM4293_01261</name>
</gene>
<proteinExistence type="inferred from homology"/>
<dbReference type="Pfam" id="PF00294">
    <property type="entry name" value="PfkB"/>
    <property type="match status" value="1"/>
</dbReference>
<evidence type="ECO:0000256" key="3">
    <source>
        <dbReference type="ARBA" id="ARBA00022777"/>
    </source>
</evidence>
<dbReference type="GO" id="GO:0006974">
    <property type="term" value="P:DNA damage response"/>
    <property type="evidence" value="ECO:0007669"/>
    <property type="project" value="TreeGrafter"/>
</dbReference>
<dbReference type="RefSeq" id="WP_058272451.1">
    <property type="nucleotide sequence ID" value="NZ_CYPS01000020.1"/>
</dbReference>
<dbReference type="EMBL" id="CYPS01000020">
    <property type="protein sequence ID" value="CUH42373.1"/>
    <property type="molecule type" value="Genomic_DNA"/>
</dbReference>
<sequence>MRILAIGECMAEMAPTDAPSTYQMGFAGDTFNTAWYLAQLTPETPLSYFTAVGDDAISSRMLGAMRESGINTQQVRIVPNRSVGLYLITLNNGERSFTYWRGQSAARLLAQDKQALAHAMMQSDLIYFSGITLAILNPEGRAALLDVARSARRGGKRIAFDPNLRPHLWDSSSEMTENIMQAAAVSDIALPSFEDEATWFSDKNPAATLQRYARAGAETIVVKNGAETVLYRTRGAEGSVHVPPLASVVDTTAAGDSFNAGILAGLATDTPLPDSIALACKLAGHVVQGKGALVPINQSLLDSCPQP</sequence>
<dbReference type="PROSITE" id="PS00584">
    <property type="entry name" value="PFKB_KINASES_2"/>
    <property type="match status" value="1"/>
</dbReference>
<dbReference type="Proteomes" id="UP000050786">
    <property type="component" value="Unassembled WGS sequence"/>
</dbReference>
<protein>
    <submittedName>
        <fullName evidence="5">2-dehydro-3-deoxygluconokinase</fullName>
        <ecNumber evidence="5">2.7.1.45</ecNumber>
    </submittedName>
</protein>
<keyword evidence="2 5" id="KW-0808">Transferase</keyword>
<comment type="similarity">
    <text evidence="1">Belongs to the carbohydrate kinase PfkB family.</text>
</comment>
<evidence type="ECO:0000259" key="4">
    <source>
        <dbReference type="Pfam" id="PF00294"/>
    </source>
</evidence>
<dbReference type="SUPFAM" id="SSF53613">
    <property type="entry name" value="Ribokinase-like"/>
    <property type="match status" value="1"/>
</dbReference>
<reference evidence="6" key="1">
    <citation type="submission" date="2015-09" db="EMBL/GenBank/DDBJ databases">
        <authorList>
            <person name="Rodrigo-Torres L."/>
            <person name="Arahal D.R."/>
        </authorList>
    </citation>
    <scope>NUCLEOTIDE SEQUENCE [LARGE SCALE GENOMIC DNA]</scope>
    <source>
        <strain evidence="6">CECT 4293</strain>
    </source>
</reference>
<keyword evidence="6" id="KW-1185">Reference proteome</keyword>
<dbReference type="EC" id="2.7.1.45" evidence="5"/>
<evidence type="ECO:0000313" key="6">
    <source>
        <dbReference type="Proteomes" id="UP000050786"/>
    </source>
</evidence>
<dbReference type="GO" id="GO:0008673">
    <property type="term" value="F:2-dehydro-3-deoxygluconokinase activity"/>
    <property type="evidence" value="ECO:0007669"/>
    <property type="project" value="UniProtKB-EC"/>
</dbReference>
<dbReference type="InterPro" id="IPR050306">
    <property type="entry name" value="PfkB_Carbo_kinase"/>
</dbReference>
<keyword evidence="3 5" id="KW-0418">Kinase</keyword>
<evidence type="ECO:0000256" key="1">
    <source>
        <dbReference type="ARBA" id="ARBA00010688"/>
    </source>
</evidence>
<dbReference type="AlphaFoldDB" id="A0A0P1ELA0"/>
<evidence type="ECO:0000313" key="5">
    <source>
        <dbReference type="EMBL" id="CUH42373.1"/>
    </source>
</evidence>
<accession>A0A0P1ELA0</accession>
<dbReference type="Gene3D" id="3.40.1190.20">
    <property type="match status" value="1"/>
</dbReference>
<dbReference type="CDD" id="cd01166">
    <property type="entry name" value="KdgK"/>
    <property type="match status" value="1"/>
</dbReference>
<organism evidence="5 6">
    <name type="scientific">Ruegeria atlantica</name>
    <dbReference type="NCBI Taxonomy" id="81569"/>
    <lineage>
        <taxon>Bacteria</taxon>
        <taxon>Pseudomonadati</taxon>
        <taxon>Pseudomonadota</taxon>
        <taxon>Alphaproteobacteria</taxon>
        <taxon>Rhodobacterales</taxon>
        <taxon>Roseobacteraceae</taxon>
        <taxon>Ruegeria</taxon>
    </lineage>
</organism>
<dbReference type="InterPro" id="IPR029056">
    <property type="entry name" value="Ribokinase-like"/>
</dbReference>
<dbReference type="GO" id="GO:0005829">
    <property type="term" value="C:cytosol"/>
    <property type="evidence" value="ECO:0007669"/>
    <property type="project" value="TreeGrafter"/>
</dbReference>
<dbReference type="PANTHER" id="PTHR43085">
    <property type="entry name" value="HEXOKINASE FAMILY MEMBER"/>
    <property type="match status" value="1"/>
</dbReference>
<dbReference type="PANTHER" id="PTHR43085:SF15">
    <property type="entry name" value="2-DEHYDRO-3-DEOXYGLUCONOKINASE"/>
    <property type="match status" value="1"/>
</dbReference>
<dbReference type="GO" id="GO:0042840">
    <property type="term" value="P:D-glucuronate catabolic process"/>
    <property type="evidence" value="ECO:0007669"/>
    <property type="project" value="TreeGrafter"/>
</dbReference>
<evidence type="ECO:0000256" key="2">
    <source>
        <dbReference type="ARBA" id="ARBA00022679"/>
    </source>
</evidence>
<feature type="domain" description="Carbohydrate kinase PfkB" evidence="4">
    <location>
        <begin position="3"/>
        <end position="295"/>
    </location>
</feature>
<dbReference type="InterPro" id="IPR011611">
    <property type="entry name" value="PfkB_dom"/>
</dbReference>